<evidence type="ECO:0000256" key="1">
    <source>
        <dbReference type="SAM" id="Coils"/>
    </source>
</evidence>
<evidence type="ECO:0000313" key="3">
    <source>
        <dbReference type="Proteomes" id="UP000186955"/>
    </source>
</evidence>
<dbReference type="AlphaFoldDB" id="A0A1Q5TIE0"/>
<gene>
    <name evidence="2" type="ORF">PENSUB_8208</name>
</gene>
<dbReference type="STRING" id="1316194.A0A1Q5TIE0"/>
<dbReference type="EMBL" id="MNBE01000653">
    <property type="protein sequence ID" value="OKO99991.1"/>
    <property type="molecule type" value="Genomic_DNA"/>
</dbReference>
<comment type="caution">
    <text evidence="2">The sequence shown here is derived from an EMBL/GenBank/DDBJ whole genome shotgun (WGS) entry which is preliminary data.</text>
</comment>
<proteinExistence type="predicted"/>
<protein>
    <submittedName>
        <fullName evidence="2">Uncharacterized protein</fullName>
    </submittedName>
</protein>
<organism evidence="2 3">
    <name type="scientific">Penicillium subrubescens</name>
    <dbReference type="NCBI Taxonomy" id="1316194"/>
    <lineage>
        <taxon>Eukaryota</taxon>
        <taxon>Fungi</taxon>
        <taxon>Dikarya</taxon>
        <taxon>Ascomycota</taxon>
        <taxon>Pezizomycotina</taxon>
        <taxon>Eurotiomycetes</taxon>
        <taxon>Eurotiomycetidae</taxon>
        <taxon>Eurotiales</taxon>
        <taxon>Aspergillaceae</taxon>
        <taxon>Penicillium</taxon>
    </lineage>
</organism>
<dbReference type="Proteomes" id="UP000186955">
    <property type="component" value="Unassembled WGS sequence"/>
</dbReference>
<feature type="coiled-coil region" evidence="1">
    <location>
        <begin position="53"/>
        <end position="96"/>
    </location>
</feature>
<evidence type="ECO:0000313" key="2">
    <source>
        <dbReference type="EMBL" id="OKO99991.1"/>
    </source>
</evidence>
<keyword evidence="3" id="KW-1185">Reference proteome</keyword>
<sequence length="145" mass="17093">MSSKFPTNKKLENPGHVFSAVAHRGYRYCIQYGPDLICRRDVFVKLICIEHSLRATVQRVDMVKNKVKALEKAASIENNNTQLNDWKVELEQLQRECWKQDLKLYEHEKLIPEWPLKQNYDLLRENGAWYMIKELIKDSGSNSLL</sequence>
<accession>A0A1Q5TIE0</accession>
<reference evidence="2 3" key="1">
    <citation type="submission" date="2016-10" db="EMBL/GenBank/DDBJ databases">
        <title>Genome sequence of the ascomycete fungus Penicillium subrubescens.</title>
        <authorList>
            <person name="De Vries R.P."/>
            <person name="Peng M."/>
            <person name="Dilokpimol A."/>
            <person name="Hilden K."/>
            <person name="Makela M.R."/>
            <person name="Grigoriev I."/>
            <person name="Riley R."/>
            <person name="Granchi Z."/>
        </authorList>
    </citation>
    <scope>NUCLEOTIDE SEQUENCE [LARGE SCALE GENOMIC DNA]</scope>
    <source>
        <strain evidence="2 3">CBS 132785</strain>
    </source>
</reference>
<name>A0A1Q5TIE0_9EURO</name>
<keyword evidence="1" id="KW-0175">Coiled coil</keyword>